<proteinExistence type="inferred from homology"/>
<evidence type="ECO:0000256" key="3">
    <source>
        <dbReference type="ARBA" id="ARBA00022516"/>
    </source>
</evidence>
<keyword evidence="4" id="KW-0547">Nucleotide-binding</keyword>
<evidence type="ECO:0000256" key="6">
    <source>
        <dbReference type="ARBA" id="ARBA00023098"/>
    </source>
</evidence>
<keyword evidence="6" id="KW-0443">Lipid metabolism</keyword>
<protein>
    <recommendedName>
        <fullName evidence="2">diphosphomevalonate decarboxylase</fullName>
        <ecNumber evidence="2">4.1.1.33</ecNumber>
    </recommendedName>
</protein>
<dbReference type="InterPro" id="IPR029765">
    <property type="entry name" value="Mev_diP_decarb"/>
</dbReference>
<gene>
    <name evidence="10" type="primary">mvaD</name>
    <name evidence="10" type="ORF">LZC95_21890</name>
</gene>
<feature type="domain" description="Mvd1 C-terminal" evidence="8">
    <location>
        <begin position="175"/>
        <end position="301"/>
    </location>
</feature>
<dbReference type="Proteomes" id="UP001379533">
    <property type="component" value="Chromosome"/>
</dbReference>
<dbReference type="Pfam" id="PF22700">
    <property type="entry name" value="MVD-like_N"/>
    <property type="match status" value="1"/>
</dbReference>
<dbReference type="NCBIfam" id="TIGR01240">
    <property type="entry name" value="mevDPdecarb"/>
    <property type="match status" value="1"/>
</dbReference>
<keyword evidence="11" id="KW-1185">Reference proteome</keyword>
<name>A0ABZ2KQ53_9BACT</name>
<evidence type="ECO:0000256" key="2">
    <source>
        <dbReference type="ARBA" id="ARBA00012296"/>
    </source>
</evidence>
<dbReference type="RefSeq" id="WP_394850098.1">
    <property type="nucleotide sequence ID" value="NZ_CP089982.1"/>
</dbReference>
<dbReference type="EMBL" id="CP089982">
    <property type="protein sequence ID" value="WXA99458.1"/>
    <property type="molecule type" value="Genomic_DNA"/>
</dbReference>
<dbReference type="Gene3D" id="3.30.70.890">
    <property type="entry name" value="GHMP kinase, C-terminal domain"/>
    <property type="match status" value="1"/>
</dbReference>
<dbReference type="Gene3D" id="3.30.230.10">
    <property type="match status" value="1"/>
</dbReference>
<feature type="domain" description="Diphosphomevalonate decarboxylase-like N-terminal" evidence="9">
    <location>
        <begin position="8"/>
        <end position="157"/>
    </location>
</feature>
<organism evidence="10 11">
    <name type="scientific">Pendulispora brunnea</name>
    <dbReference type="NCBI Taxonomy" id="2905690"/>
    <lineage>
        <taxon>Bacteria</taxon>
        <taxon>Pseudomonadati</taxon>
        <taxon>Myxococcota</taxon>
        <taxon>Myxococcia</taxon>
        <taxon>Myxococcales</taxon>
        <taxon>Sorangiineae</taxon>
        <taxon>Pendulisporaceae</taxon>
        <taxon>Pendulispora</taxon>
    </lineage>
</organism>
<evidence type="ECO:0000256" key="1">
    <source>
        <dbReference type="ARBA" id="ARBA00008831"/>
    </source>
</evidence>
<evidence type="ECO:0000259" key="8">
    <source>
        <dbReference type="Pfam" id="PF18376"/>
    </source>
</evidence>
<dbReference type="InterPro" id="IPR005935">
    <property type="entry name" value="Mev_decarb"/>
</dbReference>
<evidence type="ECO:0000256" key="4">
    <source>
        <dbReference type="ARBA" id="ARBA00022741"/>
    </source>
</evidence>
<evidence type="ECO:0000313" key="11">
    <source>
        <dbReference type="Proteomes" id="UP001379533"/>
    </source>
</evidence>
<evidence type="ECO:0000313" key="10">
    <source>
        <dbReference type="EMBL" id="WXA99458.1"/>
    </source>
</evidence>
<reference evidence="10 11" key="1">
    <citation type="submission" date="2021-12" db="EMBL/GenBank/DDBJ databases">
        <title>Discovery of the Pendulisporaceae a myxobacterial family with distinct sporulation behavior and unique specialized metabolism.</title>
        <authorList>
            <person name="Garcia R."/>
            <person name="Popoff A."/>
            <person name="Bader C.D."/>
            <person name="Loehr J."/>
            <person name="Walesch S."/>
            <person name="Walt C."/>
            <person name="Boldt J."/>
            <person name="Bunk B."/>
            <person name="Haeckl F.J.F.P.J."/>
            <person name="Gunesch A.P."/>
            <person name="Birkelbach J."/>
            <person name="Nuebel U."/>
            <person name="Pietschmann T."/>
            <person name="Bach T."/>
            <person name="Mueller R."/>
        </authorList>
    </citation>
    <scope>NUCLEOTIDE SEQUENCE [LARGE SCALE GENOMIC DNA]</scope>
    <source>
        <strain evidence="10 11">MSr12523</strain>
    </source>
</reference>
<dbReference type="InterPro" id="IPR014721">
    <property type="entry name" value="Ribsml_uS5_D2-typ_fold_subgr"/>
</dbReference>
<keyword evidence="3" id="KW-0444">Lipid biosynthesis</keyword>
<keyword evidence="5" id="KW-0067">ATP-binding</keyword>
<comment type="similarity">
    <text evidence="1">Belongs to the diphosphomevalonate decarboxylase family.</text>
</comment>
<evidence type="ECO:0000256" key="5">
    <source>
        <dbReference type="ARBA" id="ARBA00022840"/>
    </source>
</evidence>
<dbReference type="InterPro" id="IPR036554">
    <property type="entry name" value="GHMP_kinase_C_sf"/>
</dbReference>
<evidence type="ECO:0000259" key="9">
    <source>
        <dbReference type="Pfam" id="PF22700"/>
    </source>
</evidence>
<sequence length="321" mass="33271">MTAATAIAHTNFALAKYWGKKPVPGNYPAVPSLSITLEGMSTRTTVRFDAGLEADHVVLNGAVATGDVHGRVVTLLDRVRALAGQSLRASVESANDFPTASGLASSASGFAALALAAVHAMPGLDLSIERVSDLARQSSASAARSLFGGFVELPAGEGISGARPIAPPDHLDLHVLVCVVTEASKNVGSTSGMQTTALTSPYYPAWLDAAPAIFAAMKLALEARDWEKLGDLTERSALAMHAAAMAAGLVYIRGITLDLFAAVRKLRQEGTLAYFTADAGPHVKVLVRSADLARVKGALSQVPGVLRIIETRPGGGAVIVR</sequence>
<dbReference type="EC" id="4.1.1.33" evidence="2"/>
<dbReference type="InterPro" id="IPR053859">
    <property type="entry name" value="MVD-like_N"/>
</dbReference>
<accession>A0ABZ2KQ53</accession>
<evidence type="ECO:0000256" key="7">
    <source>
        <dbReference type="ARBA" id="ARBA00023239"/>
    </source>
</evidence>
<dbReference type="InterPro" id="IPR041431">
    <property type="entry name" value="Mvd1_C"/>
</dbReference>
<dbReference type="PANTHER" id="PTHR10977">
    <property type="entry name" value="DIPHOSPHOMEVALONATE DECARBOXYLASE"/>
    <property type="match status" value="1"/>
</dbReference>
<dbReference type="Pfam" id="PF18376">
    <property type="entry name" value="MDD_C"/>
    <property type="match status" value="1"/>
</dbReference>
<keyword evidence="7 10" id="KW-0456">Lyase</keyword>
<dbReference type="InterPro" id="IPR020568">
    <property type="entry name" value="Ribosomal_Su5_D2-typ_SF"/>
</dbReference>
<dbReference type="PANTHER" id="PTHR10977:SF3">
    <property type="entry name" value="DIPHOSPHOMEVALONATE DECARBOXYLASE"/>
    <property type="match status" value="1"/>
</dbReference>
<dbReference type="PIRSF" id="PIRSF015950">
    <property type="entry name" value="Mev_P_decrbx"/>
    <property type="match status" value="1"/>
</dbReference>
<dbReference type="GO" id="GO:0004163">
    <property type="term" value="F:diphosphomevalonate decarboxylase activity"/>
    <property type="evidence" value="ECO:0007669"/>
    <property type="project" value="UniProtKB-EC"/>
</dbReference>
<dbReference type="SUPFAM" id="SSF54211">
    <property type="entry name" value="Ribosomal protein S5 domain 2-like"/>
    <property type="match status" value="1"/>
</dbReference>
<dbReference type="SUPFAM" id="SSF55060">
    <property type="entry name" value="GHMP Kinase, C-terminal domain"/>
    <property type="match status" value="1"/>
</dbReference>